<dbReference type="Proteomes" id="UP000827092">
    <property type="component" value="Unassembled WGS sequence"/>
</dbReference>
<keyword evidence="3 6" id="KW-0812">Transmembrane</keyword>
<keyword evidence="5 6" id="KW-0472">Membrane</keyword>
<comment type="subcellular location">
    <subcellularLocation>
        <location evidence="1">Cell membrane</location>
        <topology evidence="1">Multi-pass membrane protein</topology>
    </subcellularLocation>
</comment>
<evidence type="ECO:0000313" key="8">
    <source>
        <dbReference type="Proteomes" id="UP000827092"/>
    </source>
</evidence>
<organism evidence="7 8">
    <name type="scientific">Oedothorax gibbosus</name>
    <dbReference type="NCBI Taxonomy" id="931172"/>
    <lineage>
        <taxon>Eukaryota</taxon>
        <taxon>Metazoa</taxon>
        <taxon>Ecdysozoa</taxon>
        <taxon>Arthropoda</taxon>
        <taxon>Chelicerata</taxon>
        <taxon>Arachnida</taxon>
        <taxon>Araneae</taxon>
        <taxon>Araneomorphae</taxon>
        <taxon>Entelegynae</taxon>
        <taxon>Araneoidea</taxon>
        <taxon>Linyphiidae</taxon>
        <taxon>Erigoninae</taxon>
        <taxon>Oedothorax</taxon>
    </lineage>
</organism>
<evidence type="ECO:0000256" key="3">
    <source>
        <dbReference type="ARBA" id="ARBA00022692"/>
    </source>
</evidence>
<dbReference type="Pfam" id="PF08395">
    <property type="entry name" value="7tm_7"/>
    <property type="match status" value="1"/>
</dbReference>
<proteinExistence type="predicted"/>
<dbReference type="InterPro" id="IPR013604">
    <property type="entry name" value="7TM_chemorcpt"/>
</dbReference>
<keyword evidence="4 6" id="KW-1133">Transmembrane helix</keyword>
<feature type="transmembrane region" description="Helical" evidence="6">
    <location>
        <begin position="142"/>
        <end position="161"/>
    </location>
</feature>
<gene>
    <name evidence="7" type="ORF">JTE90_027877</name>
</gene>
<evidence type="ECO:0000256" key="5">
    <source>
        <dbReference type="ARBA" id="ARBA00023136"/>
    </source>
</evidence>
<dbReference type="GO" id="GO:0005886">
    <property type="term" value="C:plasma membrane"/>
    <property type="evidence" value="ECO:0007669"/>
    <property type="project" value="UniProtKB-SubCell"/>
</dbReference>
<keyword evidence="8" id="KW-1185">Reference proteome</keyword>
<keyword evidence="2" id="KW-1003">Cell membrane</keyword>
<evidence type="ECO:0000313" key="7">
    <source>
        <dbReference type="EMBL" id="KAG8180098.1"/>
    </source>
</evidence>
<evidence type="ECO:0000256" key="6">
    <source>
        <dbReference type="SAM" id="Phobius"/>
    </source>
</evidence>
<feature type="transmembrane region" description="Helical" evidence="6">
    <location>
        <begin position="39"/>
        <end position="58"/>
    </location>
</feature>
<feature type="transmembrane region" description="Helical" evidence="6">
    <location>
        <begin position="70"/>
        <end position="91"/>
    </location>
</feature>
<protein>
    <submittedName>
        <fullName evidence="7">Uncharacterized protein</fullName>
    </submittedName>
</protein>
<evidence type="ECO:0000256" key="4">
    <source>
        <dbReference type="ARBA" id="ARBA00022989"/>
    </source>
</evidence>
<comment type="caution">
    <text evidence="7">The sequence shown here is derived from an EMBL/GenBank/DDBJ whole genome shotgun (WGS) entry which is preliminary data.</text>
</comment>
<sequence>MISSRHGLKLNHLMQSYTIISNTVEDMDHAMSFQMFCHTLYSAESMYNVLALILYPAGYGTSTKKNVAHVPIFFLMTLLPFAAMSVSASSVSEASQKVSKEIKSLSPDSLGSAIQLQRFILMTWEGDLCLTLWKIVPIRRSFILGAIGNFFTYILLFQSTWSNKFKNTDVLEMNMTRS</sequence>
<dbReference type="AlphaFoldDB" id="A0AAV6U8B8"/>
<evidence type="ECO:0000256" key="1">
    <source>
        <dbReference type="ARBA" id="ARBA00004651"/>
    </source>
</evidence>
<accession>A0AAV6U8B8</accession>
<dbReference type="EMBL" id="JAFNEN010000586">
    <property type="protein sequence ID" value="KAG8180098.1"/>
    <property type="molecule type" value="Genomic_DNA"/>
</dbReference>
<dbReference type="GO" id="GO:0050909">
    <property type="term" value="P:sensory perception of taste"/>
    <property type="evidence" value="ECO:0007669"/>
    <property type="project" value="InterPro"/>
</dbReference>
<name>A0AAV6U8B8_9ARAC</name>
<evidence type="ECO:0000256" key="2">
    <source>
        <dbReference type="ARBA" id="ARBA00022475"/>
    </source>
</evidence>
<reference evidence="7 8" key="1">
    <citation type="journal article" date="2022" name="Nat. Ecol. Evol.">
        <title>A masculinizing supergene underlies an exaggerated male reproductive morph in a spider.</title>
        <authorList>
            <person name="Hendrickx F."/>
            <person name="De Corte Z."/>
            <person name="Sonet G."/>
            <person name="Van Belleghem S.M."/>
            <person name="Kostlbacher S."/>
            <person name="Vangestel C."/>
        </authorList>
    </citation>
    <scope>NUCLEOTIDE SEQUENCE [LARGE SCALE GENOMIC DNA]</scope>
    <source>
        <strain evidence="7">W744_W776</strain>
    </source>
</reference>